<keyword evidence="1" id="KW-0732">Signal</keyword>
<dbReference type="InterPro" id="IPR052037">
    <property type="entry name" value="LPS_export_LptA"/>
</dbReference>
<reference evidence="4" key="1">
    <citation type="journal article" date="2015" name="Nature">
        <title>Complex archaea that bridge the gap between prokaryotes and eukaryotes.</title>
        <authorList>
            <person name="Spang A."/>
            <person name="Saw J.H."/>
            <person name="Jorgensen S.L."/>
            <person name="Zaremba-Niedzwiedzka K."/>
            <person name="Martijn J."/>
            <person name="Lind A.E."/>
            <person name="van Eijk R."/>
            <person name="Schleper C."/>
            <person name="Guy L."/>
            <person name="Ettema T.J."/>
        </authorList>
    </citation>
    <scope>NUCLEOTIDE SEQUENCE</scope>
</reference>
<comment type="caution">
    <text evidence="4">The sequence shown here is derived from an EMBL/GenBank/DDBJ whole genome shotgun (WGS) entry which is preliminary data.</text>
</comment>
<dbReference type="AlphaFoldDB" id="A0A0F9U982"/>
<dbReference type="InterPro" id="IPR010664">
    <property type="entry name" value="LipoPS_assembly_LptC-rel"/>
</dbReference>
<sequence>MNFPKIIRAGIIILFIILLAIIVRYFMIRPLGKPQVPLKTDDLTQQKIEKKDKIVHFEIKGGEESIRFKADKHYVGEDKNYHAEGNVEIIFLKKTEGKDVFIYGNEVVYDKDWNHFVLSGQGKVKFKDLVIESVSLRYDNTKELFSTESGVSFSSEGFSGTAQKLDYLMEQEKLHLQENVHLRLRPNLETSFPLIVQGKRLEYSRKSRQGIMDGGVRLFHGESRATASILRFDLSEDEENIRTLVLKGKVKAFLRKEEKKNISSSRRPSPFSQSAMREVEAEEIELRAFADFQKVQSLEASGNCSFKFVSSSGSSTHILGESVKFLFDQEGELKEFQALKKARMIDQEENSEERRLIEGDTLIIKDKTDVLQVKGKGPYGARVASSDSEVFSEEISIFLDNNNLEVKRGVKVILNSKKGEKKRIGIFSKEYPVLINAKEMRYFDEQKRFLFNGDIKAWQEKRILLAEEIVLYEETGKILSTGGVKSIFPHKPKDEEKEERVEISSDKMTFQPEQNLIFYEKKSSLKVKDIDVRAQSVSVYLSEEEGDMEKIIARGNVVIVRNLGEGRGEEAIYDPDKESVVLSGNPVLIDKDGGITRGDKLTFYLANDKILVENKAKKRSVTVIKREK</sequence>
<evidence type="ECO:0000256" key="2">
    <source>
        <dbReference type="SAM" id="Phobius"/>
    </source>
</evidence>
<keyword evidence="2" id="KW-1133">Transmembrane helix</keyword>
<dbReference type="GO" id="GO:0009279">
    <property type="term" value="C:cell outer membrane"/>
    <property type="evidence" value="ECO:0007669"/>
    <property type="project" value="TreeGrafter"/>
</dbReference>
<dbReference type="Pfam" id="PF06835">
    <property type="entry name" value="LptC"/>
    <property type="match status" value="1"/>
</dbReference>
<dbReference type="PANTHER" id="PTHR36504">
    <property type="entry name" value="LIPOPOLYSACCHARIDE EXPORT SYSTEM PROTEIN LPTA"/>
    <property type="match status" value="1"/>
</dbReference>
<evidence type="ECO:0000313" key="4">
    <source>
        <dbReference type="EMBL" id="KKN50218.1"/>
    </source>
</evidence>
<dbReference type="GO" id="GO:0030288">
    <property type="term" value="C:outer membrane-bounded periplasmic space"/>
    <property type="evidence" value="ECO:0007669"/>
    <property type="project" value="TreeGrafter"/>
</dbReference>
<proteinExistence type="predicted"/>
<organism evidence="4">
    <name type="scientific">marine sediment metagenome</name>
    <dbReference type="NCBI Taxonomy" id="412755"/>
    <lineage>
        <taxon>unclassified sequences</taxon>
        <taxon>metagenomes</taxon>
        <taxon>ecological metagenomes</taxon>
    </lineage>
</organism>
<evidence type="ECO:0000256" key="1">
    <source>
        <dbReference type="ARBA" id="ARBA00022729"/>
    </source>
</evidence>
<feature type="domain" description="Organic solvent tolerance-like N-terminal" evidence="3">
    <location>
        <begin position="502"/>
        <end position="605"/>
    </location>
</feature>
<name>A0A0F9U982_9ZZZZ</name>
<dbReference type="Gene3D" id="2.60.450.10">
    <property type="entry name" value="Lipopolysaccharide (LPS) transport protein A like domain"/>
    <property type="match status" value="2"/>
</dbReference>
<dbReference type="GO" id="GO:0017089">
    <property type="term" value="F:glycolipid transfer activity"/>
    <property type="evidence" value="ECO:0007669"/>
    <property type="project" value="TreeGrafter"/>
</dbReference>
<keyword evidence="2" id="KW-0812">Transmembrane</keyword>
<dbReference type="PANTHER" id="PTHR36504:SF1">
    <property type="entry name" value="LIPOPOLYSACCHARIDE EXPORT SYSTEM PROTEIN LPTA"/>
    <property type="match status" value="1"/>
</dbReference>
<evidence type="ECO:0000259" key="3">
    <source>
        <dbReference type="Pfam" id="PF03968"/>
    </source>
</evidence>
<dbReference type="GO" id="GO:0015920">
    <property type="term" value="P:lipopolysaccharide transport"/>
    <property type="evidence" value="ECO:0007669"/>
    <property type="project" value="TreeGrafter"/>
</dbReference>
<keyword evidence="2" id="KW-0472">Membrane</keyword>
<protein>
    <recommendedName>
        <fullName evidence="3">Organic solvent tolerance-like N-terminal domain-containing protein</fullName>
    </recommendedName>
</protein>
<feature type="transmembrane region" description="Helical" evidence="2">
    <location>
        <begin position="6"/>
        <end position="27"/>
    </location>
</feature>
<dbReference type="Pfam" id="PF03968">
    <property type="entry name" value="LptD_N"/>
    <property type="match status" value="1"/>
</dbReference>
<dbReference type="InterPro" id="IPR005653">
    <property type="entry name" value="OstA-like_N"/>
</dbReference>
<accession>A0A0F9U982</accession>
<dbReference type="EMBL" id="LAZR01001126">
    <property type="protein sequence ID" value="KKN50218.1"/>
    <property type="molecule type" value="Genomic_DNA"/>
</dbReference>
<gene>
    <name evidence="4" type="ORF">LCGC14_0634810</name>
</gene>